<evidence type="ECO:0000256" key="3">
    <source>
        <dbReference type="ARBA" id="ARBA00023054"/>
    </source>
</evidence>
<organism evidence="8 9">
    <name type="scientific">Frieseomelitta varia</name>
    <dbReference type="NCBI Taxonomy" id="561572"/>
    <lineage>
        <taxon>Eukaryota</taxon>
        <taxon>Metazoa</taxon>
        <taxon>Ecdysozoa</taxon>
        <taxon>Arthropoda</taxon>
        <taxon>Hexapoda</taxon>
        <taxon>Insecta</taxon>
        <taxon>Pterygota</taxon>
        <taxon>Neoptera</taxon>
        <taxon>Endopterygota</taxon>
        <taxon>Hymenoptera</taxon>
        <taxon>Apocrita</taxon>
        <taxon>Aculeata</taxon>
        <taxon>Apoidea</taxon>
        <taxon>Anthophila</taxon>
        <taxon>Apidae</taxon>
        <taxon>Frieseomelitta</taxon>
    </lineage>
</organism>
<feature type="compositionally biased region" description="Basic and acidic residues" evidence="6">
    <location>
        <begin position="463"/>
        <end position="475"/>
    </location>
</feature>
<dbReference type="Gene3D" id="2.30.30.40">
    <property type="entry name" value="SH3 Domains"/>
    <property type="match status" value="3"/>
</dbReference>
<dbReference type="EMBL" id="WNWW01000331">
    <property type="protein sequence ID" value="KAF3426296.1"/>
    <property type="molecule type" value="Genomic_DNA"/>
</dbReference>
<keyword evidence="3" id="KW-0175">Coiled coil</keyword>
<gene>
    <name evidence="8" type="ORF">E2986_08491</name>
</gene>
<evidence type="ECO:0000256" key="2">
    <source>
        <dbReference type="ARBA" id="ARBA00022443"/>
    </source>
</evidence>
<dbReference type="SMART" id="SM00326">
    <property type="entry name" value="SH3"/>
    <property type="match status" value="3"/>
</dbReference>
<dbReference type="PROSITE" id="PS50002">
    <property type="entry name" value="SH3"/>
    <property type="match status" value="3"/>
</dbReference>
<dbReference type="Pfam" id="PF14604">
    <property type="entry name" value="SH3_9"/>
    <property type="match status" value="2"/>
</dbReference>
<dbReference type="AlphaFoldDB" id="A0A833VNX4"/>
<feature type="region of interest" description="Disordered" evidence="6">
    <location>
        <begin position="273"/>
        <end position="310"/>
    </location>
</feature>
<keyword evidence="2 5" id="KW-0728">SH3 domain</keyword>
<dbReference type="PRINTS" id="PR00499">
    <property type="entry name" value="P67PHOX"/>
</dbReference>
<dbReference type="PRINTS" id="PR00452">
    <property type="entry name" value="SH3DOMAIN"/>
</dbReference>
<dbReference type="PANTHER" id="PTHR14167:SF81">
    <property type="entry name" value="ENDOPHILIN-A"/>
    <property type="match status" value="1"/>
</dbReference>
<reference evidence="8" key="1">
    <citation type="submission" date="2019-11" db="EMBL/GenBank/DDBJ databases">
        <title>The nuclear and mitochondrial genomes of Frieseomelitta varia - a highly eusocial stingless bee (Meliponini) with a permanently sterile worker caste.</title>
        <authorList>
            <person name="Freitas F.C.P."/>
            <person name="Lourenco A.P."/>
            <person name="Nunes F.M.F."/>
            <person name="Paschoal A.R."/>
            <person name="Abreu F.C.P."/>
            <person name="Barbin F.O."/>
            <person name="Bataglia L."/>
            <person name="Cardoso-Junior C.A.M."/>
            <person name="Cervoni M.S."/>
            <person name="Silva S.R."/>
            <person name="Dalarmi F."/>
            <person name="Del Lama M.A."/>
            <person name="Depintor T.S."/>
            <person name="Ferreira K.M."/>
            <person name="Goria P.S."/>
            <person name="Jaskot M.C."/>
            <person name="Lago D.C."/>
            <person name="Luna-Lucena D."/>
            <person name="Moda L.M."/>
            <person name="Nascimento L."/>
            <person name="Pedrino M."/>
            <person name="Rabico F.O."/>
            <person name="Sanches F.C."/>
            <person name="Santos D.E."/>
            <person name="Santos C.G."/>
            <person name="Vieira J."/>
            <person name="Lopes T.F."/>
            <person name="Barchuk A.R."/>
            <person name="Hartfelder K."/>
            <person name="Simoes Z.L.P."/>
            <person name="Bitondi M.M.G."/>
            <person name="Pinheiro D.G."/>
        </authorList>
    </citation>
    <scope>NUCLEOTIDE SEQUENCE</scope>
    <source>
        <strain evidence="8">USP_RPSP 00005682</strain>
        <tissue evidence="8">Whole individual</tissue>
    </source>
</reference>
<keyword evidence="9" id="KW-1185">Reference proteome</keyword>
<name>A0A833VNX4_9HYME</name>
<feature type="region of interest" description="Disordered" evidence="6">
    <location>
        <begin position="62"/>
        <end position="86"/>
    </location>
</feature>
<dbReference type="InterPro" id="IPR036028">
    <property type="entry name" value="SH3-like_dom_sf"/>
</dbReference>
<evidence type="ECO:0000256" key="4">
    <source>
        <dbReference type="ARBA" id="ARBA00023136"/>
    </source>
</evidence>
<feature type="domain" description="SH3" evidence="7">
    <location>
        <begin position="89"/>
        <end position="148"/>
    </location>
</feature>
<dbReference type="GO" id="GO:0016192">
    <property type="term" value="P:vesicle-mediated transport"/>
    <property type="evidence" value="ECO:0007669"/>
    <property type="project" value="UniProtKB-ARBA"/>
</dbReference>
<dbReference type="InterPro" id="IPR001452">
    <property type="entry name" value="SH3_domain"/>
</dbReference>
<dbReference type="Proteomes" id="UP000655588">
    <property type="component" value="Unassembled WGS sequence"/>
</dbReference>
<evidence type="ECO:0000259" key="7">
    <source>
        <dbReference type="PROSITE" id="PS50002"/>
    </source>
</evidence>
<proteinExistence type="predicted"/>
<evidence type="ECO:0000256" key="6">
    <source>
        <dbReference type="SAM" id="MobiDB-lite"/>
    </source>
</evidence>
<comment type="caution">
    <text evidence="8">The sequence shown here is derived from an EMBL/GenBank/DDBJ whole genome shotgun (WGS) entry which is preliminary data.</text>
</comment>
<sequence>MEAIVEYNYEAQEPDELTLKKGDIITEIKVMLGGWWEGTLRDKRGMFPDNFVKVLEPLSSGTVGSTGSGGSEGTSSAKSEDVSLKNGGSKKRFCKVLFNYEPCNKDELTLVPQDSIEFLGEVEEGWWRGRLKGRVGVFPSNFVSPPVYEESDKHKDQESKKLCKVLFPYEAANIDELTLNEGDIITLLSTNASDKGWWIGELNGQVGLFPDNFVEVLNIPPDQQDHEQKLKPPVKSLKYSHLIKKNGKVHTKKSLDVKDIHADVAKKIISTAAPSATSTSPGVGGSSAERKSISGHPIPSNLKRLVGDVGSNNGNGNTNIALGEELDGVERGEGAPLSHLTASRAKAPNRRPPSSQRLRRHIGLPVITSNTISVSFDSISEDSLSNGNADTILEQLRDEEPEGLAAKARRKAPWVEELKLNQLERRKIVSVDRTDKSEEKKERPSSRLLTTTNVADCINKLEAESEESKQKDKGQSQKCDTSPHLEQVSSTPGTPPTYVPFALYNQLLERVVALEEKQAMLLQTMGQILEQVQPLASSTFTINTPD</sequence>
<dbReference type="CDD" id="cd11873">
    <property type="entry name" value="SH3_CD2AP-like_1"/>
    <property type="match status" value="1"/>
</dbReference>
<dbReference type="FunFam" id="2.30.30.40:FF:000072">
    <property type="entry name" value="Unconventional Myosin IB"/>
    <property type="match status" value="1"/>
</dbReference>
<dbReference type="SUPFAM" id="SSF50044">
    <property type="entry name" value="SH3-domain"/>
    <property type="match status" value="3"/>
</dbReference>
<feature type="domain" description="SH3" evidence="7">
    <location>
        <begin position="1"/>
        <end position="57"/>
    </location>
</feature>
<evidence type="ECO:0000313" key="9">
    <source>
        <dbReference type="Proteomes" id="UP000655588"/>
    </source>
</evidence>
<evidence type="ECO:0000256" key="5">
    <source>
        <dbReference type="PROSITE-ProRule" id="PRU00192"/>
    </source>
</evidence>
<dbReference type="CDD" id="cd11875">
    <property type="entry name" value="SH3_CD2AP-like_3"/>
    <property type="match status" value="1"/>
</dbReference>
<feature type="region of interest" description="Disordered" evidence="6">
    <location>
        <begin position="338"/>
        <end position="358"/>
    </location>
</feature>
<dbReference type="InterPro" id="IPR050384">
    <property type="entry name" value="Endophilin_SH3RF"/>
</dbReference>
<feature type="region of interest" description="Disordered" evidence="6">
    <location>
        <begin position="463"/>
        <end position="495"/>
    </location>
</feature>
<protein>
    <recommendedName>
        <fullName evidence="7">SH3 domain-containing protein</fullName>
    </recommendedName>
</protein>
<evidence type="ECO:0000256" key="1">
    <source>
        <dbReference type="ARBA" id="ARBA00004170"/>
    </source>
</evidence>
<accession>A0A833VNX4</accession>
<feature type="domain" description="SH3" evidence="7">
    <location>
        <begin position="158"/>
        <end position="219"/>
    </location>
</feature>
<dbReference type="Pfam" id="PF00018">
    <property type="entry name" value="SH3_1"/>
    <property type="match status" value="1"/>
</dbReference>
<comment type="subcellular location">
    <subcellularLocation>
        <location evidence="1">Membrane</location>
        <topology evidence="1">Peripheral membrane protein</topology>
    </subcellularLocation>
</comment>
<dbReference type="PANTHER" id="PTHR14167">
    <property type="entry name" value="SH3 DOMAIN-CONTAINING"/>
    <property type="match status" value="1"/>
</dbReference>
<keyword evidence="4" id="KW-0472">Membrane</keyword>
<evidence type="ECO:0000313" key="8">
    <source>
        <dbReference type="EMBL" id="KAF3426296.1"/>
    </source>
</evidence>